<feature type="region of interest" description="Disordered" evidence="1">
    <location>
        <begin position="31"/>
        <end position="56"/>
    </location>
</feature>
<organism evidence="2">
    <name type="scientific">Rhizophora mucronata</name>
    <name type="common">Asiatic mangrove</name>
    <dbReference type="NCBI Taxonomy" id="61149"/>
    <lineage>
        <taxon>Eukaryota</taxon>
        <taxon>Viridiplantae</taxon>
        <taxon>Streptophyta</taxon>
        <taxon>Embryophyta</taxon>
        <taxon>Tracheophyta</taxon>
        <taxon>Spermatophyta</taxon>
        <taxon>Magnoliopsida</taxon>
        <taxon>eudicotyledons</taxon>
        <taxon>Gunneridae</taxon>
        <taxon>Pentapetalae</taxon>
        <taxon>rosids</taxon>
        <taxon>fabids</taxon>
        <taxon>Malpighiales</taxon>
        <taxon>Rhizophoraceae</taxon>
        <taxon>Rhizophora</taxon>
    </lineage>
</organism>
<dbReference type="EMBL" id="GGEC01086924">
    <property type="protein sequence ID" value="MBX67408.1"/>
    <property type="molecule type" value="Transcribed_RNA"/>
</dbReference>
<accession>A0A2P2QK70</accession>
<evidence type="ECO:0000256" key="1">
    <source>
        <dbReference type="SAM" id="MobiDB-lite"/>
    </source>
</evidence>
<evidence type="ECO:0000313" key="2">
    <source>
        <dbReference type="EMBL" id="MBX67408.1"/>
    </source>
</evidence>
<protein>
    <submittedName>
        <fullName evidence="2">Uncharacterized protein</fullName>
    </submittedName>
</protein>
<dbReference type="AlphaFoldDB" id="A0A2P2QK70"/>
<proteinExistence type="predicted"/>
<sequence>MTLTVRSTSEGCNPRRDFEFCHAIGLEKKRCRSGRGKNQEVSFRQSDKNRKRTDRH</sequence>
<reference evidence="2" key="1">
    <citation type="submission" date="2018-02" db="EMBL/GenBank/DDBJ databases">
        <title>Rhizophora mucronata_Transcriptome.</title>
        <authorList>
            <person name="Meera S.P."/>
            <person name="Sreeshan A."/>
            <person name="Augustine A."/>
        </authorList>
    </citation>
    <scope>NUCLEOTIDE SEQUENCE</scope>
    <source>
        <tissue evidence="2">Leaf</tissue>
    </source>
</reference>
<name>A0A2P2QK70_RHIMU</name>